<dbReference type="InterPro" id="IPR041427">
    <property type="entry name" value="AbiJ-NTD3"/>
</dbReference>
<comment type="caution">
    <text evidence="3">The sequence shown here is derived from an EMBL/GenBank/DDBJ whole genome shotgun (WGS) entry which is preliminary data.</text>
</comment>
<organism evidence="3 4">
    <name type="scientific">Limobrevibacterium gyesilva</name>
    <dbReference type="NCBI Taxonomy" id="2991712"/>
    <lineage>
        <taxon>Bacteria</taxon>
        <taxon>Pseudomonadati</taxon>
        <taxon>Pseudomonadota</taxon>
        <taxon>Alphaproteobacteria</taxon>
        <taxon>Acetobacterales</taxon>
        <taxon>Acetobacteraceae</taxon>
        <taxon>Limobrevibacterium</taxon>
    </lineage>
</organism>
<keyword evidence="4" id="KW-1185">Reference proteome</keyword>
<gene>
    <name evidence="3" type="ORF">OL599_07135</name>
</gene>
<evidence type="ECO:0000259" key="2">
    <source>
        <dbReference type="Pfam" id="PF18860"/>
    </source>
</evidence>
<name>A0AA41YLB2_9PROT</name>
<dbReference type="AlphaFoldDB" id="A0AA41YLB2"/>
<sequence length="306" mass="33449">MKQRQRNYITEATRRTIFDSLRVGKWFWAGRLDDAEFLSRIFDLASLPSSDSRHADMSGDVWRHRLINPEDWPDDWVFSDDRLDLMHGPDETFLKFLCEMVHPVVRDEADVDDMVASFNRYLASDGYRLAVGETMSGRRIFIAELALAGADGALADARRIADALSSSHVAAQITRMRANIVPDASLAIGSSKEFVESLCKGILDARRVPRTGKEDFPGLVSLTREALSLKVNPKSDATLRSMLGALGTITNSIAELRGQVGTGHGGAPETSAPPAGVARLAVNVAVALGVFLWETHEASADNHDSA</sequence>
<dbReference type="Proteomes" id="UP001165679">
    <property type="component" value="Unassembled WGS sequence"/>
</dbReference>
<reference evidence="3" key="1">
    <citation type="submission" date="2022-09" db="EMBL/GenBank/DDBJ databases">
        <title>Rhodovastum sp. nov. RN2-1 isolated from soil in Seongnam, South Korea.</title>
        <authorList>
            <person name="Le N.T."/>
        </authorList>
    </citation>
    <scope>NUCLEOTIDE SEQUENCE</scope>
    <source>
        <strain evidence="3">RN2-1</strain>
    </source>
</reference>
<feature type="domain" description="AbiJ-NTD3" evidence="2">
    <location>
        <begin position="9"/>
        <end position="174"/>
    </location>
</feature>
<dbReference type="Pfam" id="PF18860">
    <property type="entry name" value="AbiJ_NTD3"/>
    <property type="match status" value="1"/>
</dbReference>
<dbReference type="RefSeq" id="WP_264712979.1">
    <property type="nucleotide sequence ID" value="NZ_JAPDNT010000003.1"/>
</dbReference>
<feature type="domain" description="Abortive infection protein-like C-terminal" evidence="1">
    <location>
        <begin position="219"/>
        <end position="294"/>
    </location>
</feature>
<protein>
    <submittedName>
        <fullName evidence="3">Abortive infection family protein</fullName>
    </submittedName>
</protein>
<dbReference type="InterPro" id="IPR026001">
    <property type="entry name" value="Abi-like_C"/>
</dbReference>
<dbReference type="Pfam" id="PF14355">
    <property type="entry name" value="Abi_C"/>
    <property type="match status" value="1"/>
</dbReference>
<evidence type="ECO:0000313" key="4">
    <source>
        <dbReference type="Proteomes" id="UP001165679"/>
    </source>
</evidence>
<evidence type="ECO:0000313" key="3">
    <source>
        <dbReference type="EMBL" id="MCW3474352.1"/>
    </source>
</evidence>
<evidence type="ECO:0000259" key="1">
    <source>
        <dbReference type="Pfam" id="PF14355"/>
    </source>
</evidence>
<dbReference type="EMBL" id="JAPDNT010000003">
    <property type="protein sequence ID" value="MCW3474352.1"/>
    <property type="molecule type" value="Genomic_DNA"/>
</dbReference>
<accession>A0AA41YLB2</accession>
<reference evidence="3" key="2">
    <citation type="submission" date="2022-10" db="EMBL/GenBank/DDBJ databases">
        <authorList>
            <person name="Trinh H.N."/>
        </authorList>
    </citation>
    <scope>NUCLEOTIDE SEQUENCE</scope>
    <source>
        <strain evidence="3">RN2-1</strain>
    </source>
</reference>
<proteinExistence type="predicted"/>